<dbReference type="InterPro" id="IPR015424">
    <property type="entry name" value="PyrdxlP-dep_Trfase"/>
</dbReference>
<name>A0A378CEQ6_KLEPN</name>
<reference evidence="7 8" key="1">
    <citation type="submission" date="2018-06" db="EMBL/GenBank/DDBJ databases">
        <authorList>
            <consortium name="Pathogen Informatics"/>
            <person name="Doyle S."/>
        </authorList>
    </citation>
    <scope>NUCLEOTIDE SEQUENCE [LARGE SCALE GENOMIC DNA]</scope>
    <source>
        <strain evidence="7 8">NCTC11679</strain>
    </source>
</reference>
<dbReference type="GO" id="GO:0008792">
    <property type="term" value="F:arginine decarboxylase activity"/>
    <property type="evidence" value="ECO:0007669"/>
    <property type="project" value="TreeGrafter"/>
</dbReference>
<dbReference type="GO" id="GO:0030170">
    <property type="term" value="F:pyridoxal phosphate binding"/>
    <property type="evidence" value="ECO:0007669"/>
    <property type="project" value="TreeGrafter"/>
</dbReference>
<evidence type="ECO:0000256" key="2">
    <source>
        <dbReference type="ARBA" id="ARBA00022793"/>
    </source>
</evidence>
<sequence>MLAALSQASLIHIKGNYDEETFNEAFMMHTSTSPSYPIVASIETAAAMLRGNSGKRLIQRSIERALDFRKEVQRLREESDGWFFDIWQPDAVDKAECWPVAPGEDWHGFKDADADHMYLDPVKVTILTPGMDEQGNMDEEGIPAALVAKFLDERGVVVEKTGPYNLLFLFSIGIDKTRAMGLLRGLTEFKRAYDLNLRVKNMLPDSVRRRSRLLPQHADPGSGAGIHRLIRQHQLPQLMLSAFDVLPEMKMTPHHAWQRQIKGEVETIELENLVGRISANMILPYPPGVPLLMPGEMITEESRAVLDFLLMLCSIGRHYPGFETDIHGAKRDEDGVYRVRVLKNDERLAR</sequence>
<protein>
    <submittedName>
        <fullName evidence="7">Lysine decarboxylase 2, constitutive</fullName>
        <ecNumber evidence="7">4.1.1.18</ecNumber>
    </submittedName>
</protein>
<dbReference type="EC" id="4.1.1.18" evidence="7"/>
<dbReference type="GO" id="GO:0006527">
    <property type="term" value="P:L-arginine catabolic process"/>
    <property type="evidence" value="ECO:0007669"/>
    <property type="project" value="TreeGrafter"/>
</dbReference>
<dbReference type="GO" id="GO:0008923">
    <property type="term" value="F:lysine decarboxylase activity"/>
    <property type="evidence" value="ECO:0007669"/>
    <property type="project" value="UniProtKB-EC"/>
</dbReference>
<dbReference type="PANTHER" id="PTHR45229:SF3">
    <property type="entry name" value="BIODEGRADATIVE ARGININE DECARBOXYLASE"/>
    <property type="match status" value="1"/>
</dbReference>
<evidence type="ECO:0000256" key="1">
    <source>
        <dbReference type="ARBA" id="ARBA00010671"/>
    </source>
</evidence>
<dbReference type="GO" id="GO:0005829">
    <property type="term" value="C:cytosol"/>
    <property type="evidence" value="ECO:0007669"/>
    <property type="project" value="TreeGrafter"/>
</dbReference>
<dbReference type="InterPro" id="IPR015422">
    <property type="entry name" value="PyrdxlP-dep_Trfase_small"/>
</dbReference>
<dbReference type="EMBL" id="UGMG01000001">
    <property type="protein sequence ID" value="STV69724.1"/>
    <property type="molecule type" value="Genomic_DNA"/>
</dbReference>
<feature type="domain" description="Orn/Lys/Arg decarboxylase C-terminal" evidence="6">
    <location>
        <begin position="225"/>
        <end position="333"/>
    </location>
</feature>
<feature type="domain" description="Orn/Lys/Arg decarboxylases family 1 pyridoxal-P attachment site" evidence="5">
    <location>
        <begin position="1"/>
        <end position="177"/>
    </location>
</feature>
<evidence type="ECO:0000256" key="4">
    <source>
        <dbReference type="ARBA" id="ARBA00023239"/>
    </source>
</evidence>
<dbReference type="SUPFAM" id="SSF55904">
    <property type="entry name" value="Ornithine decarboxylase C-terminal domain"/>
    <property type="match status" value="1"/>
</dbReference>
<dbReference type="Pfam" id="PF03711">
    <property type="entry name" value="OKR_DC_1_C"/>
    <property type="match status" value="1"/>
</dbReference>
<dbReference type="AlphaFoldDB" id="A0A378CEQ6"/>
<dbReference type="Proteomes" id="UP000255239">
    <property type="component" value="Unassembled WGS sequence"/>
</dbReference>
<dbReference type="SUPFAM" id="SSF53383">
    <property type="entry name" value="PLP-dependent transferases"/>
    <property type="match status" value="1"/>
</dbReference>
<organism evidence="7 8">
    <name type="scientific">Klebsiella pneumoniae</name>
    <dbReference type="NCBI Taxonomy" id="573"/>
    <lineage>
        <taxon>Bacteria</taxon>
        <taxon>Pseudomonadati</taxon>
        <taxon>Pseudomonadota</taxon>
        <taxon>Gammaproteobacteria</taxon>
        <taxon>Enterobacterales</taxon>
        <taxon>Enterobacteriaceae</taxon>
        <taxon>Klebsiella/Raoultella group</taxon>
        <taxon>Klebsiella</taxon>
        <taxon>Klebsiella pneumoniae complex</taxon>
    </lineage>
</organism>
<keyword evidence="2" id="KW-0210">Decarboxylase</keyword>
<proteinExistence type="inferred from homology"/>
<dbReference type="Pfam" id="PF01276">
    <property type="entry name" value="OKR_DC_1"/>
    <property type="match status" value="1"/>
</dbReference>
<dbReference type="InterPro" id="IPR015421">
    <property type="entry name" value="PyrdxlP-dep_Trfase_major"/>
</dbReference>
<accession>A0A378CEQ6</accession>
<dbReference type="FunFam" id="3.90.1150.10:FF:000016">
    <property type="entry name" value="Lysine decarboxylase, inducible"/>
    <property type="match status" value="1"/>
</dbReference>
<evidence type="ECO:0000259" key="6">
    <source>
        <dbReference type="Pfam" id="PF03711"/>
    </source>
</evidence>
<evidence type="ECO:0000259" key="5">
    <source>
        <dbReference type="Pfam" id="PF01276"/>
    </source>
</evidence>
<evidence type="ECO:0000313" key="7">
    <source>
        <dbReference type="EMBL" id="STV69724.1"/>
    </source>
</evidence>
<evidence type="ECO:0000256" key="3">
    <source>
        <dbReference type="ARBA" id="ARBA00022898"/>
    </source>
</evidence>
<dbReference type="InterPro" id="IPR011193">
    <property type="entry name" value="Orn/lys/arg_de-COase"/>
</dbReference>
<evidence type="ECO:0000313" key="8">
    <source>
        <dbReference type="Proteomes" id="UP000255239"/>
    </source>
</evidence>
<dbReference type="InterPro" id="IPR008286">
    <property type="entry name" value="Prn/Lys/Arg_de-COase_C"/>
</dbReference>
<keyword evidence="4 7" id="KW-0456">Lyase</keyword>
<comment type="similarity">
    <text evidence="1">Belongs to the Orn/Lys/Arg decarboxylase class-I family.</text>
</comment>
<gene>
    <name evidence="7" type="primary">ldcC_1</name>
    <name evidence="7" type="ORF">NCTC11679_04627</name>
</gene>
<dbReference type="InterPro" id="IPR036633">
    <property type="entry name" value="Prn/Lys/Arg_de-COase_C_sf"/>
</dbReference>
<dbReference type="PANTHER" id="PTHR45229">
    <property type="entry name" value="CONSTITUTIVE ORNITHINE DECARBOXYLASE"/>
    <property type="match status" value="1"/>
</dbReference>
<dbReference type="FunFam" id="3.90.100.10:FF:000001">
    <property type="entry name" value="Lysine decarboxylase, inducible"/>
    <property type="match status" value="1"/>
</dbReference>
<dbReference type="Gene3D" id="3.90.1150.10">
    <property type="entry name" value="Aspartate Aminotransferase, domain 1"/>
    <property type="match status" value="1"/>
</dbReference>
<keyword evidence="3" id="KW-0663">Pyridoxal phosphate</keyword>
<dbReference type="InterPro" id="IPR000310">
    <property type="entry name" value="Orn/Lys/Arg_deCO2ase_major_dom"/>
</dbReference>
<dbReference type="Gene3D" id="3.90.100.10">
    <property type="entry name" value="Orn/Lys/Arg decarboxylase, C-terminal domain"/>
    <property type="match status" value="1"/>
</dbReference>
<dbReference type="Gene3D" id="3.40.640.10">
    <property type="entry name" value="Type I PLP-dependent aspartate aminotransferase-like (Major domain)"/>
    <property type="match status" value="1"/>
</dbReference>